<gene>
    <name evidence="2" type="ORF">SAMN05443248_5881</name>
</gene>
<dbReference type="Pfam" id="PF01177">
    <property type="entry name" value="Asp_Glu_race"/>
    <property type="match status" value="1"/>
</dbReference>
<sequence>MASRRRIVYQLVSPMEKTLGQAEILRRQDYLQRHAADNTEIKVQSVPSGYPSIESERDVVTVAPHLLRGMQKAEAEGASAGIIGCFSDPALDAIRETVKMPVVGPGQSAIALAMQLGESYSILSPLDSGAKRALPRLRGQGLTQRLASIRGVGVSVVDLTHGENAAWDRIIETGRRCIDDGADVLVMGCMSMAFMGVERELSDRLSVPVVSPVLAALKTTETLLDLNLSHSRTAWPSPPDKAYLA</sequence>
<dbReference type="Gene3D" id="3.40.50.12500">
    <property type="match status" value="1"/>
</dbReference>
<dbReference type="RefSeq" id="WP_172842687.1">
    <property type="nucleotide sequence ID" value="NZ_LT670817.1"/>
</dbReference>
<proteinExistence type="inferred from homology"/>
<name>A0A1M5VC58_9BRAD</name>
<evidence type="ECO:0000313" key="2">
    <source>
        <dbReference type="EMBL" id="SHH72694.1"/>
    </source>
</evidence>
<evidence type="ECO:0000256" key="1">
    <source>
        <dbReference type="ARBA" id="ARBA00038414"/>
    </source>
</evidence>
<dbReference type="InterPro" id="IPR053714">
    <property type="entry name" value="Iso_Racemase_Enz_sf"/>
</dbReference>
<dbReference type="InterPro" id="IPR015942">
    <property type="entry name" value="Asp/Glu/hydantoin_racemase"/>
</dbReference>
<dbReference type="EMBL" id="LT670817">
    <property type="protein sequence ID" value="SHH72694.1"/>
    <property type="molecule type" value="Genomic_DNA"/>
</dbReference>
<dbReference type="PANTHER" id="PTHR28047">
    <property type="entry name" value="PROTEIN DCG1"/>
    <property type="match status" value="1"/>
</dbReference>
<dbReference type="AlphaFoldDB" id="A0A1M5VC58"/>
<dbReference type="GO" id="GO:0047661">
    <property type="term" value="F:amino-acid racemase activity"/>
    <property type="evidence" value="ECO:0007669"/>
    <property type="project" value="InterPro"/>
</dbReference>
<protein>
    <submittedName>
        <fullName evidence="2">Allantoin racemase</fullName>
    </submittedName>
</protein>
<comment type="similarity">
    <text evidence="1">Belongs to the HyuE racemase family.</text>
</comment>
<accession>A0A1M5VC58</accession>
<evidence type="ECO:0000313" key="3">
    <source>
        <dbReference type="Proteomes" id="UP000189796"/>
    </source>
</evidence>
<dbReference type="PANTHER" id="PTHR28047:SF5">
    <property type="entry name" value="PROTEIN DCG1"/>
    <property type="match status" value="1"/>
</dbReference>
<dbReference type="Proteomes" id="UP000189796">
    <property type="component" value="Chromosome I"/>
</dbReference>
<reference evidence="2 3" key="1">
    <citation type="submission" date="2016-11" db="EMBL/GenBank/DDBJ databases">
        <authorList>
            <person name="Jaros S."/>
            <person name="Januszkiewicz K."/>
            <person name="Wedrychowicz H."/>
        </authorList>
    </citation>
    <scope>NUCLEOTIDE SEQUENCE [LARGE SCALE GENOMIC DNA]</scope>
    <source>
        <strain evidence="2 3">GAS138</strain>
    </source>
</reference>
<organism evidence="2 3">
    <name type="scientific">Bradyrhizobium erythrophlei</name>
    <dbReference type="NCBI Taxonomy" id="1437360"/>
    <lineage>
        <taxon>Bacteria</taxon>
        <taxon>Pseudomonadati</taxon>
        <taxon>Pseudomonadota</taxon>
        <taxon>Alphaproteobacteria</taxon>
        <taxon>Hyphomicrobiales</taxon>
        <taxon>Nitrobacteraceae</taxon>
        <taxon>Bradyrhizobium</taxon>
    </lineage>
</organism>
<dbReference type="InterPro" id="IPR052186">
    <property type="entry name" value="Hydantoin_racemase-like"/>
</dbReference>